<dbReference type="InterPro" id="IPR019734">
    <property type="entry name" value="TPR_rpt"/>
</dbReference>
<accession>A0A2S7WHX0</accession>
<dbReference type="PROSITE" id="PS50005">
    <property type="entry name" value="TPR"/>
    <property type="match status" value="1"/>
</dbReference>
<dbReference type="RefSeq" id="WP_105022519.1">
    <property type="nucleotide sequence ID" value="NZ_MSCM01000002.1"/>
</dbReference>
<feature type="repeat" description="TPR" evidence="1">
    <location>
        <begin position="123"/>
        <end position="156"/>
    </location>
</feature>
<comment type="caution">
    <text evidence="2">The sequence shown here is derived from an EMBL/GenBank/DDBJ whole genome shotgun (WGS) entry which is preliminary data.</text>
</comment>
<dbReference type="Gene3D" id="1.25.40.10">
    <property type="entry name" value="Tetratricopeptide repeat domain"/>
    <property type="match status" value="2"/>
</dbReference>
<gene>
    <name evidence="2" type="ORF">BTO16_15285</name>
</gene>
<dbReference type="Pfam" id="PF13181">
    <property type="entry name" value="TPR_8"/>
    <property type="match status" value="2"/>
</dbReference>
<keyword evidence="3" id="KW-1185">Reference proteome</keyword>
<name>A0A2S7WHX0_9FLAO</name>
<dbReference type="EMBL" id="MSCM01000002">
    <property type="protein sequence ID" value="PQJ77200.1"/>
    <property type="molecule type" value="Genomic_DNA"/>
</dbReference>
<dbReference type="AlphaFoldDB" id="A0A2S7WHX0"/>
<reference evidence="2 3" key="1">
    <citation type="submission" date="2016-12" db="EMBL/GenBank/DDBJ databases">
        <title>Trade-off between light-utilization and light-protection in marine flavobacteria.</title>
        <authorList>
            <person name="Kumagai Y."/>
            <person name="Yoshizawa S."/>
            <person name="Kogure K."/>
            <person name="Iwasaki W."/>
        </authorList>
    </citation>
    <scope>NUCLEOTIDE SEQUENCE [LARGE SCALE GENOMIC DNA]</scope>
    <source>
        <strain evidence="2 3">ATCC 43844</strain>
    </source>
</reference>
<proteinExistence type="predicted"/>
<keyword evidence="1" id="KW-0802">TPR repeat</keyword>
<dbReference type="Proteomes" id="UP000239068">
    <property type="component" value="Unassembled WGS sequence"/>
</dbReference>
<protein>
    <recommendedName>
        <fullName evidence="4">Tetratricopeptide repeat protein</fullName>
    </recommendedName>
</protein>
<sequence length="347" mass="40438">MIQREKNIEYKKERQFNYFKLALFSFFVFLFSMDSVAQDSIPDKVDTTEETELKFQQFFFRALSEKSIGNYQKAIENLESCNQILSNDIAVFFEFSKNYLFLNNTLLAKEYIERALVKEPMNTWMLTHLVQIYIKDNKYAEAIKAQQKIVVINPKEREFLARLYVFNGQIKEAISLMDILEKENVLSSYLKKLRANLESRKEYSIKKLPVSIDLEEEADEKEGDLVKEMESKDLDSLINQFKTDKSYKILVEILKQSNGNQVDLLKFSKEGIALFPAQASVYLVNGKALNDTKNYKNALSILQSGIDFVIEDKMEAAFYLEIARAYKGLGNDKEEMKYLQKAKNLKK</sequence>
<evidence type="ECO:0000256" key="1">
    <source>
        <dbReference type="PROSITE-ProRule" id="PRU00339"/>
    </source>
</evidence>
<evidence type="ECO:0008006" key="4">
    <source>
        <dbReference type="Google" id="ProtNLM"/>
    </source>
</evidence>
<dbReference type="SUPFAM" id="SSF48452">
    <property type="entry name" value="TPR-like"/>
    <property type="match status" value="2"/>
</dbReference>
<evidence type="ECO:0000313" key="2">
    <source>
        <dbReference type="EMBL" id="PQJ77200.1"/>
    </source>
</evidence>
<organism evidence="2 3">
    <name type="scientific">Polaribacter glomeratus</name>
    <dbReference type="NCBI Taxonomy" id="102"/>
    <lineage>
        <taxon>Bacteria</taxon>
        <taxon>Pseudomonadati</taxon>
        <taxon>Bacteroidota</taxon>
        <taxon>Flavobacteriia</taxon>
        <taxon>Flavobacteriales</taxon>
        <taxon>Flavobacteriaceae</taxon>
    </lineage>
</organism>
<evidence type="ECO:0000313" key="3">
    <source>
        <dbReference type="Proteomes" id="UP000239068"/>
    </source>
</evidence>
<dbReference type="InterPro" id="IPR011990">
    <property type="entry name" value="TPR-like_helical_dom_sf"/>
</dbReference>